<keyword evidence="2" id="KW-0812">Transmembrane</keyword>
<accession>A0A8W8MXD4</accession>
<keyword evidence="3" id="KW-1133">Transmembrane helix</keyword>
<evidence type="ECO:0000256" key="4">
    <source>
        <dbReference type="ARBA" id="ARBA00023136"/>
    </source>
</evidence>
<name>A0A8W8MXD4_MAGGI</name>
<dbReference type="InterPro" id="IPR028082">
    <property type="entry name" value="Peripla_BP_I"/>
</dbReference>
<keyword evidence="4" id="KW-0472">Membrane</keyword>
<feature type="domain" description="Receptor ligand binding region" evidence="5">
    <location>
        <begin position="2"/>
        <end position="111"/>
    </location>
</feature>
<dbReference type="SUPFAM" id="SSF53822">
    <property type="entry name" value="Periplasmic binding protein-like I"/>
    <property type="match status" value="1"/>
</dbReference>
<dbReference type="Proteomes" id="UP000005408">
    <property type="component" value="Unassembled WGS sequence"/>
</dbReference>
<evidence type="ECO:0000256" key="1">
    <source>
        <dbReference type="ARBA" id="ARBA00004370"/>
    </source>
</evidence>
<dbReference type="InterPro" id="IPR001828">
    <property type="entry name" value="ANF_lig-bd_rcpt"/>
</dbReference>
<dbReference type="Gene3D" id="3.40.50.2300">
    <property type="match status" value="1"/>
</dbReference>
<evidence type="ECO:0000259" key="5">
    <source>
        <dbReference type="Pfam" id="PF01094"/>
    </source>
</evidence>
<reference evidence="6" key="1">
    <citation type="submission" date="2022-08" db="UniProtKB">
        <authorList>
            <consortium name="EnsemblMetazoa"/>
        </authorList>
    </citation>
    <scope>IDENTIFICATION</scope>
    <source>
        <strain evidence="6">05x7-T-G4-1.051#20</strain>
    </source>
</reference>
<evidence type="ECO:0000256" key="3">
    <source>
        <dbReference type="ARBA" id="ARBA00022989"/>
    </source>
</evidence>
<comment type="subcellular location">
    <subcellularLocation>
        <location evidence="1">Membrane</location>
    </subcellularLocation>
</comment>
<dbReference type="AlphaFoldDB" id="A0A8W8MXD4"/>
<evidence type="ECO:0000313" key="6">
    <source>
        <dbReference type="EnsemblMetazoa" id="G35022.1:cds"/>
    </source>
</evidence>
<sequence length="174" mass="20281">MRQILLQYGWRHIAILYDEDEVFFRRVGKNLALDFRQDDILNRPYERPFSKSTVDFSSILTEASKLTRVFTILSQAHQCCDVMYDAYRQKMANGDNVFITIELFLSAHWGHYTKFTDQSYSHIDKYTRWHCLNPKYHPTPSIIWVAPVQVLTLTAVPATPLLLTVALAVKLEPN</sequence>
<protein>
    <recommendedName>
        <fullName evidence="5">Receptor ligand binding region domain-containing protein</fullName>
    </recommendedName>
</protein>
<keyword evidence="7" id="KW-1185">Reference proteome</keyword>
<evidence type="ECO:0000313" key="7">
    <source>
        <dbReference type="Proteomes" id="UP000005408"/>
    </source>
</evidence>
<proteinExistence type="predicted"/>
<organism evidence="6 7">
    <name type="scientific">Magallana gigas</name>
    <name type="common">Pacific oyster</name>
    <name type="synonym">Crassostrea gigas</name>
    <dbReference type="NCBI Taxonomy" id="29159"/>
    <lineage>
        <taxon>Eukaryota</taxon>
        <taxon>Metazoa</taxon>
        <taxon>Spiralia</taxon>
        <taxon>Lophotrochozoa</taxon>
        <taxon>Mollusca</taxon>
        <taxon>Bivalvia</taxon>
        <taxon>Autobranchia</taxon>
        <taxon>Pteriomorphia</taxon>
        <taxon>Ostreida</taxon>
        <taxon>Ostreoidea</taxon>
        <taxon>Ostreidae</taxon>
        <taxon>Magallana</taxon>
    </lineage>
</organism>
<dbReference type="Pfam" id="PF01094">
    <property type="entry name" value="ANF_receptor"/>
    <property type="match status" value="1"/>
</dbReference>
<evidence type="ECO:0000256" key="2">
    <source>
        <dbReference type="ARBA" id="ARBA00022692"/>
    </source>
</evidence>
<dbReference type="GO" id="GO:0016020">
    <property type="term" value="C:membrane"/>
    <property type="evidence" value="ECO:0007669"/>
    <property type="project" value="UniProtKB-SubCell"/>
</dbReference>
<dbReference type="EnsemblMetazoa" id="G35022.1">
    <property type="protein sequence ID" value="G35022.1:cds"/>
    <property type="gene ID" value="G35022"/>
</dbReference>